<dbReference type="Proteomes" id="UP000003986">
    <property type="component" value="Unassembled WGS sequence"/>
</dbReference>
<dbReference type="GO" id="GO:0022857">
    <property type="term" value="F:transmembrane transporter activity"/>
    <property type="evidence" value="ECO:0007669"/>
    <property type="project" value="InterPro"/>
</dbReference>
<evidence type="ECO:0000256" key="2">
    <source>
        <dbReference type="ARBA" id="ARBA00007935"/>
    </source>
</evidence>
<dbReference type="Pfam" id="PF01032">
    <property type="entry name" value="FecCD"/>
    <property type="match status" value="1"/>
</dbReference>
<feature type="transmembrane region" description="Helical" evidence="9">
    <location>
        <begin position="227"/>
        <end position="247"/>
    </location>
</feature>
<feature type="transmembrane region" description="Helical" evidence="9">
    <location>
        <begin position="172"/>
        <end position="190"/>
    </location>
</feature>
<evidence type="ECO:0000256" key="4">
    <source>
        <dbReference type="ARBA" id="ARBA00022475"/>
    </source>
</evidence>
<evidence type="ECO:0000256" key="1">
    <source>
        <dbReference type="ARBA" id="ARBA00004651"/>
    </source>
</evidence>
<keyword evidence="6 9" id="KW-1133">Transmembrane helix</keyword>
<dbReference type="EMBL" id="DS999644">
    <property type="protein sequence ID" value="EFE72800.2"/>
    <property type="molecule type" value="Genomic_DNA"/>
</dbReference>
<evidence type="ECO:0000256" key="6">
    <source>
        <dbReference type="ARBA" id="ARBA00022989"/>
    </source>
</evidence>
<evidence type="ECO:0000256" key="3">
    <source>
        <dbReference type="ARBA" id="ARBA00022448"/>
    </source>
</evidence>
<evidence type="ECO:0000313" key="10">
    <source>
        <dbReference type="EMBL" id="EFE72800.2"/>
    </source>
</evidence>
<keyword evidence="3" id="KW-0813">Transport</keyword>
<dbReference type="InterPro" id="IPR037294">
    <property type="entry name" value="ABC_BtuC-like"/>
</dbReference>
<comment type="similarity">
    <text evidence="2">Belongs to the binding-protein-dependent transport system permease family. FecCD subfamily.</text>
</comment>
<reference evidence="11" key="2">
    <citation type="submission" date="2008-12" db="EMBL/GenBank/DDBJ databases">
        <title>Annotation of Streptomyces roseosporus strain NRRL 15998.</title>
        <authorList>
            <consortium name="The Broad Institute Genome Sequencing Platform"/>
            <consortium name="Broad Institute Microbial Sequencing Center"/>
            <person name="Fischbach M."/>
            <person name="Ward D."/>
            <person name="Young S."/>
            <person name="Kodira C.D."/>
            <person name="Zeng Q."/>
            <person name="Koehrsen M."/>
            <person name="Godfrey P."/>
            <person name="Alvarado L."/>
            <person name="Berlin A.M."/>
            <person name="Borenstein D."/>
            <person name="Chen Z."/>
            <person name="Engels R."/>
            <person name="Freedman E."/>
            <person name="Gellesch M."/>
            <person name="Goldberg J."/>
            <person name="Griggs A."/>
            <person name="Gujja S."/>
            <person name="Heiman D.I."/>
            <person name="Hepburn T.A."/>
            <person name="Howarth C."/>
            <person name="Jen D."/>
            <person name="Larson L."/>
            <person name="Lewis B."/>
            <person name="Mehta T."/>
            <person name="Park D."/>
            <person name="Pearson M."/>
            <person name="Roberts A."/>
            <person name="Saif S."/>
            <person name="Shea T.D."/>
            <person name="Shenoy N."/>
            <person name="Sisk P."/>
            <person name="Stolte C."/>
            <person name="Sykes S.N."/>
            <person name="Walk T."/>
            <person name="White J."/>
            <person name="Yandava C."/>
            <person name="Straight P."/>
            <person name="Clardy J."/>
            <person name="Hung D."/>
            <person name="Kolter R."/>
            <person name="Mekalanos J."/>
            <person name="Walker S."/>
            <person name="Walsh C.T."/>
            <person name="Wieland B.L.C."/>
            <person name="Ilzarbe M."/>
            <person name="Galagan J."/>
            <person name="Nusbaum C."/>
            <person name="Birren B."/>
        </authorList>
    </citation>
    <scope>NUCLEOTIDE SEQUENCE [LARGE SCALE GENOMIC DNA]</scope>
    <source>
        <strain evidence="11">NRRL 15998</strain>
    </source>
</reference>
<feature type="transmembrane region" description="Helical" evidence="9">
    <location>
        <begin position="254"/>
        <end position="274"/>
    </location>
</feature>
<evidence type="ECO:0000256" key="8">
    <source>
        <dbReference type="SAM" id="MobiDB-lite"/>
    </source>
</evidence>
<reference evidence="11" key="1">
    <citation type="submission" date="2008-10" db="EMBL/GenBank/DDBJ databases">
        <authorList>
            <person name="Molnar K."/>
        </authorList>
    </citation>
    <scope>NUCLEOTIDE SEQUENCE [LARGE SCALE GENOMIC DNA]</scope>
    <source>
        <strain evidence="11">NRRL 15998</strain>
    </source>
</reference>
<gene>
    <name evidence="10" type="ORF">SSGG_00166</name>
</gene>
<evidence type="ECO:0000256" key="9">
    <source>
        <dbReference type="SAM" id="Phobius"/>
    </source>
</evidence>
<feature type="compositionally biased region" description="Basic residues" evidence="8">
    <location>
        <begin position="26"/>
        <end position="39"/>
    </location>
</feature>
<sequence>MRCGGGGGPAVRCGDGRGGPADVRRPHGAARRAVAHRPRLAVDPRLLRRPRPGDRADRRRPGPADRDPLRTAGRCHDAAHRRSRPDSPGARKPGEGAVSGVFVIRAGSLSLRASRRSAVVCGLLAAALIALALWAFTLGSYTLSLGDLMSVMTGTARNSVRTVVLEWRAPRIVAAVVFGAALAVGGAVFQSLTRNPLGSPDVIGFTTGSYTGVVLMLLAGASSYSALAAGALAGGLITAFAVYLLAFRRGVRGFRLIIVGIAVGALLSSVNNWFSVKADVDTALRAAVWGAGSLSAIGWPAVLMSSALVAAVALVAPAAQRRMRWLELGDDTAAMLGVSVERTKLLLVVLGVAATAAVTAAAGPIVFVALAAPQIARRLTGRGSTVDLAGSALVGALLLLGADIAAQHAIPGVVLPTGAVTVCVGGAYLLVLLVRESRRGF</sequence>
<feature type="transmembrane region" description="Helical" evidence="9">
    <location>
        <begin position="202"/>
        <end position="221"/>
    </location>
</feature>
<dbReference type="Gene3D" id="1.10.3470.10">
    <property type="entry name" value="ABC transporter involved in vitamin B12 uptake, BtuC"/>
    <property type="match status" value="1"/>
</dbReference>
<name>D6AFU0_STRFL</name>
<feature type="region of interest" description="Disordered" evidence="8">
    <location>
        <begin position="1"/>
        <end position="94"/>
    </location>
</feature>
<keyword evidence="7 9" id="KW-0472">Membrane</keyword>
<organism evidence="10 11">
    <name type="scientific">Streptomyces filamentosus NRRL 15998</name>
    <dbReference type="NCBI Taxonomy" id="457431"/>
    <lineage>
        <taxon>Bacteria</taxon>
        <taxon>Bacillati</taxon>
        <taxon>Actinomycetota</taxon>
        <taxon>Actinomycetes</taxon>
        <taxon>Kitasatosporales</taxon>
        <taxon>Streptomycetaceae</taxon>
        <taxon>Streptomyces</taxon>
    </lineage>
</organism>
<keyword evidence="4" id="KW-1003">Cell membrane</keyword>
<dbReference type="AlphaFoldDB" id="D6AFU0"/>
<accession>D6AFU0</accession>
<dbReference type="GO" id="GO:0033214">
    <property type="term" value="P:siderophore-iron import into cell"/>
    <property type="evidence" value="ECO:0007669"/>
    <property type="project" value="TreeGrafter"/>
</dbReference>
<feature type="transmembrane region" description="Helical" evidence="9">
    <location>
        <begin position="345"/>
        <end position="376"/>
    </location>
</feature>
<dbReference type="CDD" id="cd06550">
    <property type="entry name" value="TM_ABC_iron-siderophores_like"/>
    <property type="match status" value="1"/>
</dbReference>
<dbReference type="SUPFAM" id="SSF81345">
    <property type="entry name" value="ABC transporter involved in vitamin B12 uptake, BtuC"/>
    <property type="match status" value="1"/>
</dbReference>
<keyword evidence="5 9" id="KW-0812">Transmembrane</keyword>
<feature type="transmembrane region" description="Helical" evidence="9">
    <location>
        <begin position="118"/>
        <end position="143"/>
    </location>
</feature>
<feature type="transmembrane region" description="Helical" evidence="9">
    <location>
        <begin position="413"/>
        <end position="434"/>
    </location>
</feature>
<evidence type="ECO:0000256" key="5">
    <source>
        <dbReference type="ARBA" id="ARBA00022692"/>
    </source>
</evidence>
<feature type="transmembrane region" description="Helical" evidence="9">
    <location>
        <begin position="294"/>
        <end position="316"/>
    </location>
</feature>
<protein>
    <submittedName>
        <fullName evidence="10">Iron-hydroxamate transporter permease subunit</fullName>
    </submittedName>
</protein>
<dbReference type="InterPro" id="IPR000522">
    <property type="entry name" value="ABC_transptr_permease_BtuC"/>
</dbReference>
<evidence type="ECO:0000256" key="7">
    <source>
        <dbReference type="ARBA" id="ARBA00023136"/>
    </source>
</evidence>
<dbReference type="PANTHER" id="PTHR30472">
    <property type="entry name" value="FERRIC ENTEROBACTIN TRANSPORT SYSTEM PERMEASE PROTEIN"/>
    <property type="match status" value="1"/>
</dbReference>
<feature type="compositionally biased region" description="Basic and acidic residues" evidence="8">
    <location>
        <begin position="40"/>
        <end position="80"/>
    </location>
</feature>
<dbReference type="PANTHER" id="PTHR30472:SF24">
    <property type="entry name" value="FERRIC ENTEROBACTIN TRANSPORT SYSTEM PERMEASE PROTEIN FEPG"/>
    <property type="match status" value="1"/>
</dbReference>
<comment type="subcellular location">
    <subcellularLocation>
        <location evidence="1">Cell membrane</location>
        <topology evidence="1">Multi-pass membrane protein</topology>
    </subcellularLocation>
</comment>
<proteinExistence type="inferred from homology"/>
<evidence type="ECO:0000313" key="11">
    <source>
        <dbReference type="Proteomes" id="UP000003986"/>
    </source>
</evidence>
<dbReference type="GO" id="GO:0005886">
    <property type="term" value="C:plasma membrane"/>
    <property type="evidence" value="ECO:0007669"/>
    <property type="project" value="UniProtKB-SubCell"/>
</dbReference>